<feature type="transmembrane region" description="Helical" evidence="8">
    <location>
        <begin position="314"/>
        <end position="332"/>
    </location>
</feature>
<dbReference type="Proteomes" id="UP001161497">
    <property type="component" value="Chromosome"/>
</dbReference>
<gene>
    <name evidence="9" type="ORF">MFUM_0157</name>
</gene>
<evidence type="ECO:0000256" key="4">
    <source>
        <dbReference type="ARBA" id="ARBA00022475"/>
    </source>
</evidence>
<feature type="transmembrane region" description="Helical" evidence="8">
    <location>
        <begin position="124"/>
        <end position="144"/>
    </location>
</feature>
<feature type="transmembrane region" description="Helical" evidence="8">
    <location>
        <begin position="204"/>
        <end position="225"/>
    </location>
</feature>
<name>A0ABN8XEA6_9BACT</name>
<evidence type="ECO:0000313" key="9">
    <source>
        <dbReference type="EMBL" id="CAI9084563.1"/>
    </source>
</evidence>
<accession>A0ABN8XEA6</accession>
<organism evidence="9 10">
    <name type="scientific">Candidatus Methylacidiphilum fumarolicum</name>
    <dbReference type="NCBI Taxonomy" id="591154"/>
    <lineage>
        <taxon>Bacteria</taxon>
        <taxon>Pseudomonadati</taxon>
        <taxon>Verrucomicrobiota</taxon>
        <taxon>Methylacidiphilae</taxon>
        <taxon>Methylacidiphilales</taxon>
        <taxon>Methylacidiphilaceae</taxon>
        <taxon>Methylacidiphilum (ex Ratnadevi et al. 2023)</taxon>
    </lineage>
</organism>
<sequence length="342" mass="36134">MRNRKRVHAFPWIAFLSVVLVLEGAFSLCLGRYPIPIHELIHSLWGKAAVADGSQQTIFEKVLWEIRFPRIVAAILVGSSLSISGASFQAIFSNPLASPALLGVLSGASFGGVLAMLVFAPGAVVGFCVFVGGLAAVLLSVAVARAIAGEGVLSLVLGGIVSNALFTSLLSLAKYVADPYNQLPGIVYWLMGGLSGVDRKIISLLWFPMTGAILGLVMLAPHLNALSLGEDEARSLGIHVWKSRLAVIGLSTLASSLTVVLAGTIGWIGLIVPHLLRFLVGADNERLVLASALGGAVFLLGIDDLSRTLFPMEVPLGILTELFGVLAFLLLLPRLRRWNGGE</sequence>
<comment type="subcellular location">
    <subcellularLocation>
        <location evidence="1">Cell membrane</location>
        <topology evidence="1">Multi-pass membrane protein</topology>
    </subcellularLocation>
</comment>
<dbReference type="RefSeq" id="WP_009058102.1">
    <property type="nucleotide sequence ID" value="NZ_JAHXRZ010000003.1"/>
</dbReference>
<evidence type="ECO:0000256" key="6">
    <source>
        <dbReference type="ARBA" id="ARBA00022989"/>
    </source>
</evidence>
<protein>
    <submittedName>
        <fullName evidence="9">Transport system permease protein</fullName>
    </submittedName>
</protein>
<dbReference type="Gene3D" id="1.10.3470.10">
    <property type="entry name" value="ABC transporter involved in vitamin B12 uptake, BtuC"/>
    <property type="match status" value="1"/>
</dbReference>
<keyword evidence="6 8" id="KW-1133">Transmembrane helix</keyword>
<keyword evidence="4" id="KW-1003">Cell membrane</keyword>
<feature type="transmembrane region" description="Helical" evidence="8">
    <location>
        <begin position="245"/>
        <end position="272"/>
    </location>
</feature>
<dbReference type="EMBL" id="OX458932">
    <property type="protein sequence ID" value="CAI9084563.1"/>
    <property type="molecule type" value="Genomic_DNA"/>
</dbReference>
<evidence type="ECO:0000256" key="5">
    <source>
        <dbReference type="ARBA" id="ARBA00022692"/>
    </source>
</evidence>
<keyword evidence="5 8" id="KW-0812">Transmembrane</keyword>
<reference evidence="9" key="1">
    <citation type="submission" date="2023-03" db="EMBL/GenBank/DDBJ databases">
        <authorList>
            <person name="Cremers G."/>
            <person name="Picone N."/>
        </authorList>
    </citation>
    <scope>NUCLEOTIDE SEQUENCE</scope>
    <source>
        <strain evidence="9">Sample_alias</strain>
    </source>
</reference>
<dbReference type="InterPro" id="IPR037294">
    <property type="entry name" value="ABC_BtuC-like"/>
</dbReference>
<comment type="similarity">
    <text evidence="2">Belongs to the binding-protein-dependent transport system permease family. FecCD subfamily.</text>
</comment>
<keyword evidence="7 8" id="KW-0472">Membrane</keyword>
<dbReference type="PANTHER" id="PTHR30472:SF70">
    <property type="entry name" value="MOLYBDATE IMPORT SYSTEM PERMEASE PROTEIN MOLB"/>
    <property type="match status" value="1"/>
</dbReference>
<feature type="transmembrane region" description="Helical" evidence="8">
    <location>
        <begin position="151"/>
        <end position="173"/>
    </location>
</feature>
<dbReference type="PANTHER" id="PTHR30472">
    <property type="entry name" value="FERRIC ENTEROBACTIN TRANSPORT SYSTEM PERMEASE PROTEIN"/>
    <property type="match status" value="1"/>
</dbReference>
<proteinExistence type="inferred from homology"/>
<dbReference type="SUPFAM" id="SSF81345">
    <property type="entry name" value="ABC transporter involved in vitamin B12 uptake, BtuC"/>
    <property type="match status" value="1"/>
</dbReference>
<evidence type="ECO:0000256" key="3">
    <source>
        <dbReference type="ARBA" id="ARBA00022448"/>
    </source>
</evidence>
<feature type="transmembrane region" description="Helical" evidence="8">
    <location>
        <begin position="12"/>
        <end position="35"/>
    </location>
</feature>
<dbReference type="Pfam" id="PF01032">
    <property type="entry name" value="FecCD"/>
    <property type="match status" value="1"/>
</dbReference>
<evidence type="ECO:0000256" key="2">
    <source>
        <dbReference type="ARBA" id="ARBA00007935"/>
    </source>
</evidence>
<evidence type="ECO:0000256" key="8">
    <source>
        <dbReference type="SAM" id="Phobius"/>
    </source>
</evidence>
<dbReference type="InterPro" id="IPR000522">
    <property type="entry name" value="ABC_transptr_permease_BtuC"/>
</dbReference>
<evidence type="ECO:0000313" key="10">
    <source>
        <dbReference type="Proteomes" id="UP001161497"/>
    </source>
</evidence>
<feature type="transmembrane region" description="Helical" evidence="8">
    <location>
        <begin position="99"/>
        <end position="118"/>
    </location>
</feature>
<evidence type="ECO:0000256" key="1">
    <source>
        <dbReference type="ARBA" id="ARBA00004651"/>
    </source>
</evidence>
<evidence type="ECO:0000256" key="7">
    <source>
        <dbReference type="ARBA" id="ARBA00023136"/>
    </source>
</evidence>
<dbReference type="CDD" id="cd06550">
    <property type="entry name" value="TM_ABC_iron-siderophores_like"/>
    <property type="match status" value="1"/>
</dbReference>
<feature type="transmembrane region" description="Helical" evidence="8">
    <location>
        <begin position="71"/>
        <end position="92"/>
    </location>
</feature>
<keyword evidence="10" id="KW-1185">Reference proteome</keyword>
<keyword evidence="3" id="KW-0813">Transport</keyword>